<evidence type="ECO:0000256" key="2">
    <source>
        <dbReference type="SAM" id="SignalP"/>
    </source>
</evidence>
<feature type="compositionally biased region" description="Low complexity" evidence="1">
    <location>
        <begin position="23"/>
        <end position="70"/>
    </location>
</feature>
<feature type="chain" id="PRO_5002357855" description="Arabinogalactan protein" evidence="2">
    <location>
        <begin position="22"/>
        <end position="128"/>
    </location>
</feature>
<keyword evidence="2" id="KW-0732">Signal</keyword>
<dbReference type="STRING" id="40149.A0A0E0E0M7"/>
<proteinExistence type="predicted"/>
<sequence>MSRATVAILFYILTVAAISAAAQAPAESPKPSKGTAAATPAKAPTVASAPRKAGPAAAPTTEATSAPAGGDEVSIPHTPFATVVSPTVDGPAEGPADAADADNSGAVALKRCAAVAGVAAAIATVIFY</sequence>
<accession>A0A0E0E0M7</accession>
<dbReference type="Gramene" id="OMERI06G12870.1">
    <property type="protein sequence ID" value="OMERI06G12870.1"/>
    <property type="gene ID" value="OMERI06G12870"/>
</dbReference>
<dbReference type="Proteomes" id="UP000008021">
    <property type="component" value="Chromosome 6"/>
</dbReference>
<evidence type="ECO:0000313" key="4">
    <source>
        <dbReference type="Proteomes" id="UP000008021"/>
    </source>
</evidence>
<dbReference type="HOGENOM" id="CLU_160966_0_0_1"/>
<reference evidence="3" key="1">
    <citation type="submission" date="2015-04" db="UniProtKB">
        <authorList>
            <consortium name="EnsemblPlants"/>
        </authorList>
    </citation>
    <scope>IDENTIFICATION</scope>
</reference>
<organism evidence="3">
    <name type="scientific">Oryza meridionalis</name>
    <dbReference type="NCBI Taxonomy" id="40149"/>
    <lineage>
        <taxon>Eukaryota</taxon>
        <taxon>Viridiplantae</taxon>
        <taxon>Streptophyta</taxon>
        <taxon>Embryophyta</taxon>
        <taxon>Tracheophyta</taxon>
        <taxon>Spermatophyta</taxon>
        <taxon>Magnoliopsida</taxon>
        <taxon>Liliopsida</taxon>
        <taxon>Poales</taxon>
        <taxon>Poaceae</taxon>
        <taxon>BOP clade</taxon>
        <taxon>Oryzoideae</taxon>
        <taxon>Oryzeae</taxon>
        <taxon>Oryzinae</taxon>
        <taxon>Oryza</taxon>
    </lineage>
</organism>
<evidence type="ECO:0000313" key="3">
    <source>
        <dbReference type="EnsemblPlants" id="OMERI06G12870.1"/>
    </source>
</evidence>
<evidence type="ECO:0008006" key="5">
    <source>
        <dbReference type="Google" id="ProtNLM"/>
    </source>
</evidence>
<dbReference type="eggNOG" id="ENOG502R4G3">
    <property type="taxonomic scope" value="Eukaryota"/>
</dbReference>
<dbReference type="AlphaFoldDB" id="A0A0E0E0M7"/>
<feature type="signal peptide" evidence="2">
    <location>
        <begin position="1"/>
        <end position="21"/>
    </location>
</feature>
<evidence type="ECO:0000256" key="1">
    <source>
        <dbReference type="SAM" id="MobiDB-lite"/>
    </source>
</evidence>
<reference evidence="3" key="2">
    <citation type="submission" date="2018-05" db="EMBL/GenBank/DDBJ databases">
        <title>OmerRS3 (Oryza meridionalis Reference Sequence Version 3).</title>
        <authorList>
            <person name="Zhang J."/>
            <person name="Kudrna D."/>
            <person name="Lee S."/>
            <person name="Talag J."/>
            <person name="Welchert J."/>
            <person name="Wing R.A."/>
        </authorList>
    </citation>
    <scope>NUCLEOTIDE SEQUENCE [LARGE SCALE GENOMIC DNA]</scope>
    <source>
        <strain evidence="3">cv. OR44</strain>
    </source>
</reference>
<protein>
    <recommendedName>
        <fullName evidence="5">Arabinogalactan protein</fullName>
    </recommendedName>
</protein>
<dbReference type="EnsemblPlants" id="OMERI06G12870.1">
    <property type="protein sequence ID" value="OMERI06G12870.1"/>
    <property type="gene ID" value="OMERI06G12870"/>
</dbReference>
<feature type="region of interest" description="Disordered" evidence="1">
    <location>
        <begin position="23"/>
        <end position="100"/>
    </location>
</feature>
<name>A0A0E0E0M7_9ORYZ</name>
<keyword evidence="4" id="KW-1185">Reference proteome</keyword>
<feature type="compositionally biased region" description="Low complexity" evidence="1">
    <location>
        <begin position="89"/>
        <end position="100"/>
    </location>
</feature>